<dbReference type="SUPFAM" id="SSF69255">
    <property type="entry name" value="gp5 N-terminal domain-like"/>
    <property type="match status" value="1"/>
</dbReference>
<dbReference type="Gene3D" id="3.55.50.10">
    <property type="entry name" value="Baseplate protein-like domains"/>
    <property type="match status" value="1"/>
</dbReference>
<comment type="caution">
    <text evidence="2">The sequence shown here is derived from an EMBL/GenBank/DDBJ whole genome shotgun (WGS) entry which is preliminary data.</text>
</comment>
<dbReference type="Gene3D" id="2.40.50.230">
    <property type="entry name" value="Gp5 N-terminal domain"/>
    <property type="match status" value="1"/>
</dbReference>
<dbReference type="InterPro" id="IPR006531">
    <property type="entry name" value="Gp5/Vgr_OB"/>
</dbReference>
<dbReference type="Gene3D" id="4.10.220.110">
    <property type="match status" value="1"/>
</dbReference>
<dbReference type="OrthoDB" id="1907165at2"/>
<dbReference type="Pfam" id="PF04717">
    <property type="entry name" value="Phage_base_V"/>
    <property type="match status" value="1"/>
</dbReference>
<dbReference type="SUPFAM" id="SSF69349">
    <property type="entry name" value="Phage fibre proteins"/>
    <property type="match status" value="1"/>
</dbReference>
<dbReference type="RefSeq" id="WP_103553586.1">
    <property type="nucleotide sequence ID" value="NZ_KZ626947.1"/>
</dbReference>
<organism evidence="2 3">
    <name type="scientific">Streptomyces populi</name>
    <dbReference type="NCBI Taxonomy" id="2058924"/>
    <lineage>
        <taxon>Bacteria</taxon>
        <taxon>Bacillati</taxon>
        <taxon>Actinomycetota</taxon>
        <taxon>Actinomycetes</taxon>
        <taxon>Kitasatosporales</taxon>
        <taxon>Streptomycetaceae</taxon>
        <taxon>Streptomyces</taxon>
    </lineage>
</organism>
<protein>
    <submittedName>
        <fullName evidence="2">Type IV secretion protein Rhs</fullName>
    </submittedName>
</protein>
<dbReference type="InterPro" id="IPR047702">
    <property type="entry name" value="VgrG-rel"/>
</dbReference>
<dbReference type="Pfam" id="PF05954">
    <property type="entry name" value="Phage_GPD"/>
    <property type="match status" value="1"/>
</dbReference>
<dbReference type="InterPro" id="IPR037026">
    <property type="entry name" value="Vgr_OB-fold_dom_sf"/>
</dbReference>
<reference evidence="2 3" key="1">
    <citation type="submission" date="2017-12" db="EMBL/GenBank/DDBJ databases">
        <title>Streptomyces populusis sp. nov., a novel endophytic actinobacterium isolated from stems of Populus adenopoda Maxim.</title>
        <authorList>
            <person name="Wang Z."/>
        </authorList>
    </citation>
    <scope>NUCLEOTIDE SEQUENCE [LARGE SCALE GENOMIC DNA]</scope>
    <source>
        <strain evidence="2 3">A249</strain>
    </source>
</reference>
<evidence type="ECO:0000259" key="1">
    <source>
        <dbReference type="Pfam" id="PF04717"/>
    </source>
</evidence>
<proteinExistence type="predicted"/>
<sequence length="623" mass="64878">MAHDTVAKSLVVEIGGTRLPADLANTLVDGYVDDSRTLPDTFCLRFRDPGRVLIDKAGLKIGSEARLLASSGAGGSPKPLLKGEVTALELDFDETGTFTVVRGMDKAHRLFRGRRVAAYQNMTVADICRRVAQRAGLSTGRIDVSGPVLEHVAQANLSDWEFLRGLAEDAGAQVYVIDGALHVTGPTAASGAPGSSARADRDPLVLELGKNLLRCRAGVSAADQVSQVQVRGWDTRTKQALVATADAGRADTFQLGASPADATSPFGKADFLVTDNTYGAQARVEQVAKALAQRIAGSFAEMEAAIQGNPEVRAGGAVALSGVGAPFEGRYTVTSSRHVFDAHRGYETWVTVSGQQERSLSALAGGATGRAARLPEMDGVVIGVVSDTKDPDKLSRVKVKFPWLSEDYVSDWARCAQTSGGGGKNGKGTSAFVPEVGDEVLVGFEQGRLDRPYVLGCLFNGQDKPSTASGELIDGTSGAVNRRTFSSRSGNQLELLDNASGPQGVRMVTGDGKLTIDLDRKGTKIIVHSDGTVEIDAKDKVTVKAGNGALMDAGNGTLELTGKSVKVTAQTGVQVDGGSGQVGLATSGRVEVKGGQVAVNGTARTEIKGGATCTINAGLVRIN</sequence>
<dbReference type="Proteomes" id="UP000236178">
    <property type="component" value="Unassembled WGS sequence"/>
</dbReference>
<name>A0A2I0SEX5_9ACTN</name>
<dbReference type="AlphaFoldDB" id="A0A2I0SEX5"/>
<dbReference type="EMBL" id="PJOS01000108">
    <property type="protein sequence ID" value="PKT68483.1"/>
    <property type="molecule type" value="Genomic_DNA"/>
</dbReference>
<gene>
    <name evidence="2" type="ORF">CW362_34655</name>
</gene>
<dbReference type="SUPFAM" id="SSF69279">
    <property type="entry name" value="Phage tail proteins"/>
    <property type="match status" value="1"/>
</dbReference>
<evidence type="ECO:0000313" key="3">
    <source>
        <dbReference type="Proteomes" id="UP000236178"/>
    </source>
</evidence>
<feature type="domain" description="Gp5/Type VI secretion system Vgr protein OB-fold" evidence="1">
    <location>
        <begin position="382"/>
        <end position="459"/>
    </location>
</feature>
<accession>A0A2I0SEX5</accession>
<evidence type="ECO:0000313" key="2">
    <source>
        <dbReference type="EMBL" id="PKT68483.1"/>
    </source>
</evidence>
<dbReference type="Gene3D" id="2.30.110.50">
    <property type="match status" value="1"/>
</dbReference>
<keyword evidence="3" id="KW-1185">Reference proteome</keyword>
<dbReference type="NCBIfam" id="NF033848">
    <property type="entry name" value="VgrG_rel"/>
    <property type="match status" value="1"/>
</dbReference>